<protein>
    <submittedName>
        <fullName evidence="4">Putative NBD/HSP70 family sugar kinase</fullName>
    </submittedName>
</protein>
<dbReference type="Proteomes" id="UP000531594">
    <property type="component" value="Unassembled WGS sequence"/>
</dbReference>
<dbReference type="EMBL" id="JACHGK010000017">
    <property type="protein sequence ID" value="MBB6447106.1"/>
    <property type="molecule type" value="Genomic_DNA"/>
</dbReference>
<keyword evidence="4" id="KW-0418">Kinase</keyword>
<dbReference type="RefSeq" id="WP_184528751.1">
    <property type="nucleotide sequence ID" value="NZ_JACHGK010000017.1"/>
</dbReference>
<dbReference type="InterPro" id="IPR000600">
    <property type="entry name" value="ROK"/>
</dbReference>
<sequence>MLTQFLQDQSIQNRPLKLIYQYIYQKGLASRSDIMNEVNLNRGKVARSLKELLDEHYILEIGHGDSEGGRPPALYQINPVSSYIIGIQIMRYTTKVFLFDLLLKPISETSIVMTLKHSPEMVIEEIKKTIRSYMTLHHFTIEQLLGIGIGAIGPLDPKKGIILHSEPFLAYVWENILIVDEIQSEFPVLTKLDNAANTIVLGECKQYPGYKNILNVTVGWTIGCGAILDNKLLQVDSGDISGYGHIVIHLDGKTCFCGKKGCLTGYSSLYAILDRIKDCSPAFYHDKLENRDPMEQIQTIIASKDPESHKAILDSSKYIGAAVANLVTVFHSELVLVNGPLIDQYPGYFEEIMGHVSLNVNDPKTIQFSRGNFHKGVGVAGAAMQILNHYFE</sequence>
<dbReference type="InterPro" id="IPR036388">
    <property type="entry name" value="WH-like_DNA-bd_sf"/>
</dbReference>
<comment type="function">
    <text evidence="1">Transcriptional repressor of xylose-utilizing enzymes.</text>
</comment>
<keyword evidence="5" id="KW-1185">Reference proteome</keyword>
<dbReference type="PANTHER" id="PTHR18964:SF149">
    <property type="entry name" value="BIFUNCTIONAL UDP-N-ACETYLGLUCOSAMINE 2-EPIMERASE_N-ACETYLMANNOSAMINE KINASE"/>
    <property type="match status" value="1"/>
</dbReference>
<name>A0A7X0HUM4_9BACI</name>
<dbReference type="AlphaFoldDB" id="A0A7X0HUM4"/>
<evidence type="ECO:0000256" key="2">
    <source>
        <dbReference type="ARBA" id="ARBA00006479"/>
    </source>
</evidence>
<proteinExistence type="inferred from homology"/>
<dbReference type="Pfam" id="PF00480">
    <property type="entry name" value="ROK"/>
    <property type="match status" value="1"/>
</dbReference>
<comment type="caution">
    <text evidence="4">The sequence shown here is derived from an EMBL/GenBank/DDBJ whole genome shotgun (WGS) entry which is preliminary data.</text>
</comment>
<dbReference type="Gene3D" id="1.10.10.10">
    <property type="entry name" value="Winged helix-like DNA-binding domain superfamily/Winged helix DNA-binding domain"/>
    <property type="match status" value="1"/>
</dbReference>
<evidence type="ECO:0000313" key="5">
    <source>
        <dbReference type="Proteomes" id="UP000531594"/>
    </source>
</evidence>
<organism evidence="4 5">
    <name type="scientific">Bacillus benzoevorans</name>
    <dbReference type="NCBI Taxonomy" id="1456"/>
    <lineage>
        <taxon>Bacteria</taxon>
        <taxon>Bacillati</taxon>
        <taxon>Bacillota</taxon>
        <taxon>Bacilli</taxon>
        <taxon>Bacillales</taxon>
        <taxon>Bacillaceae</taxon>
        <taxon>Bacillus</taxon>
    </lineage>
</organism>
<gene>
    <name evidence="4" type="ORF">HNR53_003785</name>
</gene>
<keyword evidence="3" id="KW-0119">Carbohydrate metabolism</keyword>
<dbReference type="Pfam" id="PF13412">
    <property type="entry name" value="HTH_24"/>
    <property type="match status" value="1"/>
</dbReference>
<dbReference type="GO" id="GO:0042732">
    <property type="term" value="P:D-xylose metabolic process"/>
    <property type="evidence" value="ECO:0007669"/>
    <property type="project" value="UniProtKB-KW"/>
</dbReference>
<accession>A0A7X0HUM4</accession>
<dbReference type="SUPFAM" id="SSF53067">
    <property type="entry name" value="Actin-like ATPase domain"/>
    <property type="match status" value="1"/>
</dbReference>
<dbReference type="Gene3D" id="3.30.420.40">
    <property type="match status" value="2"/>
</dbReference>
<keyword evidence="3" id="KW-0859">Xylose metabolism</keyword>
<evidence type="ECO:0000256" key="3">
    <source>
        <dbReference type="ARBA" id="ARBA00022629"/>
    </source>
</evidence>
<dbReference type="InterPro" id="IPR036390">
    <property type="entry name" value="WH_DNA-bd_sf"/>
</dbReference>
<evidence type="ECO:0000256" key="1">
    <source>
        <dbReference type="ARBA" id="ARBA00002486"/>
    </source>
</evidence>
<dbReference type="InterPro" id="IPR043129">
    <property type="entry name" value="ATPase_NBD"/>
</dbReference>
<dbReference type="GO" id="GO:0016301">
    <property type="term" value="F:kinase activity"/>
    <property type="evidence" value="ECO:0007669"/>
    <property type="project" value="UniProtKB-KW"/>
</dbReference>
<dbReference type="PANTHER" id="PTHR18964">
    <property type="entry name" value="ROK (REPRESSOR, ORF, KINASE) FAMILY"/>
    <property type="match status" value="1"/>
</dbReference>
<reference evidence="4 5" key="1">
    <citation type="submission" date="2020-08" db="EMBL/GenBank/DDBJ databases">
        <title>Genomic Encyclopedia of Type Strains, Phase IV (KMG-IV): sequencing the most valuable type-strain genomes for metagenomic binning, comparative biology and taxonomic classification.</title>
        <authorList>
            <person name="Goeker M."/>
        </authorList>
    </citation>
    <scope>NUCLEOTIDE SEQUENCE [LARGE SCALE GENOMIC DNA]</scope>
    <source>
        <strain evidence="4 5">DSM 5391</strain>
    </source>
</reference>
<dbReference type="SUPFAM" id="SSF46785">
    <property type="entry name" value="Winged helix' DNA-binding domain"/>
    <property type="match status" value="1"/>
</dbReference>
<evidence type="ECO:0000313" key="4">
    <source>
        <dbReference type="EMBL" id="MBB6447106.1"/>
    </source>
</evidence>
<comment type="similarity">
    <text evidence="2">Belongs to the ROK (NagC/XylR) family.</text>
</comment>
<keyword evidence="4" id="KW-0808">Transferase</keyword>